<dbReference type="Pfam" id="PF13604">
    <property type="entry name" value="AAA_30"/>
    <property type="match status" value="1"/>
</dbReference>
<dbReference type="GO" id="GO:0006281">
    <property type="term" value="P:DNA repair"/>
    <property type="evidence" value="ECO:0007669"/>
    <property type="project" value="UniProtKB-KW"/>
</dbReference>
<evidence type="ECO:0000256" key="3">
    <source>
        <dbReference type="ARBA" id="ARBA00022763"/>
    </source>
</evidence>
<evidence type="ECO:0000259" key="11">
    <source>
        <dbReference type="Pfam" id="PF13482"/>
    </source>
</evidence>
<keyword evidence="4" id="KW-0378">Hydrolase</keyword>
<dbReference type="STRING" id="168276.SAMN05444580_11629"/>
<dbReference type="PANTHER" id="PTHR43788">
    <property type="entry name" value="DNA2/NAM7 HELICASE FAMILY MEMBER"/>
    <property type="match status" value="1"/>
</dbReference>
<evidence type="ECO:0008006" key="14">
    <source>
        <dbReference type="Google" id="ProtNLM"/>
    </source>
</evidence>
<sequence length="1152" mass="124552">MFLLDDVLIYSASDLSQAAQCEYALLRRLDAKLGRIEPAGTDRRDAMLDRTSELGATHEQRQLDRYVERFGEGVVRIDRPRLDFEELSRANKATVAAARAGADVIYQGTFFDGRFLGFCDFLVREGDRYVVVDTKLSRHAKVTALLQLAAYADALTSDGIPTASHATLVLGDHAAADHPLGDIAPVFRQRRDELVRMLEEHHREQAPVSWSDPRYRGCGRCDECTPEIVRTRDLLLVAGMRSSQRETLIRGGVTDIDALADRTEPVHGMSARTLGGLQAQAAAQVRQEHSHTPVYEVIDGATALAAVPEPDPGDIFFDFEGDPLWAEDGSTDWGLEYLFGVTETDGTFRPFWAHDRAQERRALLDFLDYVAERRKRFPGMHVYHYAAYEKTALLRLAGRYGVGEESVDALLRENVLVDLYPVVRGAVRVGASSYSIKKLEPLYMGDQLRGDDVATAVDSIVAYADYCALRDAGKDGAAHLLLQKIADYNEYDCISTLRLRDWLRAVAAEHGVRPHPAQQVLSAPVEEPSAAETALRDHVGDTLPGERTDDQRAAALMAAAVGYHRRERKPFWWAHFDRLVQPEDEWAESADVLVADRVEVPVEWHKSTPRQRKQRRHVRLAGHWGAGTTVRVGDQVYALYEQGSGIGSDDPRARGAVPVTILALEEEVGPDGKPREVAVVEELEPTGTGPHAVAPMALAPGQPVRTVAIEAAVAEQAAAMAAALPSMPASAAVDVLRRVPPRTRSGSPLPVADPDHRAAAIVAALRDLDNSYLAVQGPPGTGKTHTGAAVVAELVNRYGWRIGVVAQSHSVVENMLDGIVRAGVPGEQVAKKPGSGLSEHPAWTKIESGALAGFLAEHEQTGCVIGGTAWDLAHTARVPAGSLDLLVVDEAGQFSLANTVAVGISTRNLLLLGDPQQLPQVSQGTHPEPVDASALGWLAQGHGALPPELGYFLDRTWRMHPAVCSAVSDLSYDGRLRSQEPVTTGRALAGVEPGVTTLHVEHRGNSTESAEEAEAITAEVRTLIGTPWTPGVGEPARPLAEGDILVVAPYNAQVSLIRARLADAGLGDVLVGTVDKFQGREAAVVFVSMTASSIDEVPRGMGFLLSRNRLNVAVSRGKWRAVIVRSPALIQYLPGTPAGLSELGAFMRLSGG</sequence>
<dbReference type="NCBIfam" id="TIGR03491">
    <property type="entry name" value="TM0106 family RecB-like putative nuclease"/>
    <property type="match status" value="1"/>
</dbReference>
<evidence type="ECO:0000259" key="10">
    <source>
        <dbReference type="Pfam" id="PF13087"/>
    </source>
</evidence>
<dbReference type="InterPro" id="IPR050534">
    <property type="entry name" value="Coronavir_polyprotein_1ab"/>
</dbReference>
<evidence type="ECO:0000256" key="5">
    <source>
        <dbReference type="ARBA" id="ARBA00022806"/>
    </source>
</evidence>
<dbReference type="AlphaFoldDB" id="A0A1G7CI88"/>
<dbReference type="InterPro" id="IPR027417">
    <property type="entry name" value="P-loop_NTPase"/>
</dbReference>
<evidence type="ECO:0000256" key="7">
    <source>
        <dbReference type="ARBA" id="ARBA00022840"/>
    </source>
</evidence>
<keyword evidence="2" id="KW-0547">Nucleotide-binding</keyword>
<dbReference type="InterPro" id="IPR038726">
    <property type="entry name" value="PDDEXK_AddAB-type"/>
</dbReference>
<dbReference type="Gene3D" id="3.40.50.300">
    <property type="entry name" value="P-loop containing nucleotide triphosphate hydrolases"/>
    <property type="match status" value="2"/>
</dbReference>
<dbReference type="GO" id="GO:0005524">
    <property type="term" value="F:ATP binding"/>
    <property type="evidence" value="ECO:0007669"/>
    <property type="project" value="UniProtKB-KW"/>
</dbReference>
<feature type="domain" description="YprB ribonuclease H-like" evidence="11">
    <location>
        <begin position="315"/>
        <end position="503"/>
    </location>
</feature>
<dbReference type="Pfam" id="PF12705">
    <property type="entry name" value="PDDEXK_1"/>
    <property type="match status" value="1"/>
</dbReference>
<keyword evidence="5" id="KW-0347">Helicase</keyword>
<gene>
    <name evidence="12" type="ORF">SAMN05444580_11629</name>
</gene>
<dbReference type="SUPFAM" id="SSF53098">
    <property type="entry name" value="Ribonuclease H-like"/>
    <property type="match status" value="1"/>
</dbReference>
<dbReference type="EMBL" id="FNAB01000016">
    <property type="protein sequence ID" value="SDE39078.1"/>
    <property type="molecule type" value="Genomic_DNA"/>
</dbReference>
<evidence type="ECO:0000256" key="1">
    <source>
        <dbReference type="ARBA" id="ARBA00022722"/>
    </source>
</evidence>
<feature type="domain" description="PD-(D/E)XK endonuclease-like" evidence="9">
    <location>
        <begin position="44"/>
        <end position="222"/>
    </location>
</feature>
<keyword evidence="8" id="KW-0234">DNA repair</keyword>
<dbReference type="Proteomes" id="UP000199417">
    <property type="component" value="Unassembled WGS sequence"/>
</dbReference>
<dbReference type="PANTHER" id="PTHR43788:SF8">
    <property type="entry name" value="DNA-BINDING PROTEIN SMUBP-2"/>
    <property type="match status" value="1"/>
</dbReference>
<evidence type="ECO:0000256" key="6">
    <source>
        <dbReference type="ARBA" id="ARBA00022839"/>
    </source>
</evidence>
<feature type="domain" description="DNA2/NAM7 helicase-like C-terminal" evidence="10">
    <location>
        <begin position="951"/>
        <end position="1124"/>
    </location>
</feature>
<protein>
    <recommendedName>
        <fullName evidence="14">AAA+ ATPase domain-containing protein</fullName>
    </recommendedName>
</protein>
<dbReference type="Pfam" id="PF13087">
    <property type="entry name" value="AAA_12"/>
    <property type="match status" value="1"/>
</dbReference>
<evidence type="ECO:0000256" key="4">
    <source>
        <dbReference type="ARBA" id="ARBA00022801"/>
    </source>
</evidence>
<evidence type="ECO:0000313" key="12">
    <source>
        <dbReference type="EMBL" id="SDE39078.1"/>
    </source>
</evidence>
<proteinExistence type="predicted"/>
<keyword evidence="1" id="KW-0540">Nuclease</keyword>
<dbReference type="Pfam" id="PF13482">
    <property type="entry name" value="RNase_H_2"/>
    <property type="match status" value="1"/>
</dbReference>
<dbReference type="InterPro" id="IPR019993">
    <property type="entry name" value="RecB_nuclease_TM0106_put"/>
</dbReference>
<evidence type="ECO:0000256" key="8">
    <source>
        <dbReference type="ARBA" id="ARBA00023204"/>
    </source>
</evidence>
<dbReference type="GO" id="GO:0004527">
    <property type="term" value="F:exonuclease activity"/>
    <property type="evidence" value="ECO:0007669"/>
    <property type="project" value="UniProtKB-KW"/>
</dbReference>
<dbReference type="InterPro" id="IPR038720">
    <property type="entry name" value="YprB_RNase_H-like_dom"/>
</dbReference>
<evidence type="ECO:0000313" key="13">
    <source>
        <dbReference type="Proteomes" id="UP000199417"/>
    </source>
</evidence>
<dbReference type="GO" id="GO:0043139">
    <property type="term" value="F:5'-3' DNA helicase activity"/>
    <property type="evidence" value="ECO:0007669"/>
    <property type="project" value="TreeGrafter"/>
</dbReference>
<reference evidence="12 13" key="1">
    <citation type="submission" date="2016-10" db="EMBL/GenBank/DDBJ databases">
        <authorList>
            <person name="de Groot N.N."/>
        </authorList>
    </citation>
    <scope>NUCLEOTIDE SEQUENCE [LARGE SCALE GENOMIC DNA]</scope>
    <source>
        <strain evidence="12 13">JCM 11308</strain>
    </source>
</reference>
<dbReference type="InterPro" id="IPR041679">
    <property type="entry name" value="DNA2/NAM7-like_C"/>
</dbReference>
<dbReference type="CDD" id="cd18808">
    <property type="entry name" value="SF1_C_Upf1"/>
    <property type="match status" value="1"/>
</dbReference>
<dbReference type="RefSeq" id="WP_072846026.1">
    <property type="nucleotide sequence ID" value="NZ_FNAB01000016.1"/>
</dbReference>
<keyword evidence="6" id="KW-0269">Exonuclease</keyword>
<dbReference type="InterPro" id="IPR012337">
    <property type="entry name" value="RNaseH-like_sf"/>
</dbReference>
<evidence type="ECO:0000256" key="2">
    <source>
        <dbReference type="ARBA" id="ARBA00022741"/>
    </source>
</evidence>
<organism evidence="12 13">
    <name type="scientific">Rhodococcus tukisamuensis</name>
    <dbReference type="NCBI Taxonomy" id="168276"/>
    <lineage>
        <taxon>Bacteria</taxon>
        <taxon>Bacillati</taxon>
        <taxon>Actinomycetota</taxon>
        <taxon>Actinomycetes</taxon>
        <taxon>Mycobacteriales</taxon>
        <taxon>Nocardiaceae</taxon>
        <taxon>Rhodococcus</taxon>
    </lineage>
</organism>
<keyword evidence="7" id="KW-0067">ATP-binding</keyword>
<dbReference type="SUPFAM" id="SSF52540">
    <property type="entry name" value="P-loop containing nucleoside triphosphate hydrolases"/>
    <property type="match status" value="1"/>
</dbReference>
<accession>A0A1G7CI88</accession>
<name>A0A1G7CI88_9NOCA</name>
<keyword evidence="13" id="KW-1185">Reference proteome</keyword>
<dbReference type="InterPro" id="IPR047187">
    <property type="entry name" value="SF1_C_Upf1"/>
</dbReference>
<evidence type="ECO:0000259" key="9">
    <source>
        <dbReference type="Pfam" id="PF12705"/>
    </source>
</evidence>
<keyword evidence="3" id="KW-0227">DNA damage</keyword>
<dbReference type="CDD" id="cd17934">
    <property type="entry name" value="DEXXQc_Upf1-like"/>
    <property type="match status" value="1"/>
</dbReference>